<dbReference type="RefSeq" id="WP_082854290.1">
    <property type="nucleotide sequence ID" value="NZ_FRDK01000002.1"/>
</dbReference>
<dbReference type="AlphaFoldDB" id="A0A167XZM8"/>
<proteinExistence type="predicted"/>
<sequence>MFFSFATLITFGLEMRVAIFFLYLFFHLLGGGNVVHAASHDNGTASDLQAFLSNRNQVKAIKTVPFGTLLTTAEFDLEEESSSSDSFKVTNTAISDGKYHLLQVWYQRFSCQSLLNHYHKNCKIFSPSCGQSNPIYILQRVLRI</sequence>
<protein>
    <submittedName>
        <fullName evidence="1">Uncharacterized protein</fullName>
    </submittedName>
</protein>
<dbReference type="OrthoDB" id="1367991at2"/>
<gene>
    <name evidence="1" type="ORF">FBFR_05190</name>
</gene>
<keyword evidence="2" id="KW-1185">Reference proteome</keyword>
<organism evidence="1 2">
    <name type="scientific">Flavobacterium fryxellicola</name>
    <dbReference type="NCBI Taxonomy" id="249352"/>
    <lineage>
        <taxon>Bacteria</taxon>
        <taxon>Pseudomonadati</taxon>
        <taxon>Bacteroidota</taxon>
        <taxon>Flavobacteriia</taxon>
        <taxon>Flavobacteriales</taxon>
        <taxon>Flavobacteriaceae</taxon>
        <taxon>Flavobacterium</taxon>
    </lineage>
</organism>
<evidence type="ECO:0000313" key="1">
    <source>
        <dbReference type="EMBL" id="OAB28863.1"/>
    </source>
</evidence>
<evidence type="ECO:0000313" key="2">
    <source>
        <dbReference type="Proteomes" id="UP000077164"/>
    </source>
</evidence>
<accession>A0A167XZM8</accession>
<dbReference type="STRING" id="249352.SAMN05444395_102423"/>
<name>A0A167XZM8_9FLAO</name>
<dbReference type="EMBL" id="LVJE01000010">
    <property type="protein sequence ID" value="OAB28863.1"/>
    <property type="molecule type" value="Genomic_DNA"/>
</dbReference>
<comment type="caution">
    <text evidence="1">The sequence shown here is derived from an EMBL/GenBank/DDBJ whole genome shotgun (WGS) entry which is preliminary data.</text>
</comment>
<reference evidence="1 2" key="1">
    <citation type="submission" date="2016-03" db="EMBL/GenBank/DDBJ databases">
        <title>Draft genome sequence of Flavobacterium fryxellicola DSM 16209.</title>
        <authorList>
            <person name="Shin S.-K."/>
            <person name="Yi H."/>
        </authorList>
    </citation>
    <scope>NUCLEOTIDE SEQUENCE [LARGE SCALE GENOMIC DNA]</scope>
    <source>
        <strain evidence="1 2">DSM 16209</strain>
    </source>
</reference>
<dbReference type="Proteomes" id="UP000077164">
    <property type="component" value="Unassembled WGS sequence"/>
</dbReference>